<dbReference type="InterPro" id="IPR001148">
    <property type="entry name" value="CA_dom"/>
</dbReference>
<dbReference type="GO" id="GO:0005615">
    <property type="term" value="C:extracellular space"/>
    <property type="evidence" value="ECO:0007669"/>
    <property type="project" value="TreeGrafter"/>
</dbReference>
<dbReference type="InterPro" id="IPR030476">
    <property type="entry name" value="Pentaxin_CS"/>
</dbReference>
<dbReference type="Proteomes" id="UP000580681">
    <property type="component" value="Unassembled WGS sequence"/>
</dbReference>
<evidence type="ECO:0000259" key="17">
    <source>
        <dbReference type="PROSITE" id="PS51144"/>
    </source>
</evidence>
<comment type="caution">
    <text evidence="16">Lacks conserved residue(s) required for the propagation of feature annotation.</text>
</comment>
<protein>
    <recommendedName>
        <fullName evidence="5">Carbonic anhydrase 6</fullName>
        <ecNumber evidence="4">4.2.1.1</ecNumber>
    </recommendedName>
    <alternativeName>
        <fullName evidence="13">Carbonate dehydratase VI</fullName>
    </alternativeName>
    <alternativeName>
        <fullName evidence="14">Carbonic anhydrase VI</fullName>
    </alternativeName>
</protein>
<keyword evidence="8" id="KW-0862">Zinc</keyword>
<comment type="caution">
    <text evidence="19">The sequence shown here is derived from an EMBL/GenBank/DDBJ whole genome shotgun (WGS) entry which is preliminary data.</text>
</comment>
<feature type="non-terminal residue" evidence="19">
    <location>
        <position position="1"/>
    </location>
</feature>
<evidence type="ECO:0000256" key="10">
    <source>
        <dbReference type="ARBA" id="ARBA00023180"/>
    </source>
</evidence>
<dbReference type="InterPro" id="IPR001759">
    <property type="entry name" value="PTX_dom"/>
</dbReference>
<name>A0A7K4VL18_9EMBE</name>
<keyword evidence="10" id="KW-0325">Glycoprotein</keyword>
<comment type="catalytic activity">
    <reaction evidence="15">
        <text>hydrogencarbonate + H(+) = CO2 + H2O</text>
        <dbReference type="Rhea" id="RHEA:10748"/>
        <dbReference type="ChEBI" id="CHEBI:15377"/>
        <dbReference type="ChEBI" id="CHEBI:15378"/>
        <dbReference type="ChEBI" id="CHEBI:16526"/>
        <dbReference type="ChEBI" id="CHEBI:17544"/>
        <dbReference type="EC" id="4.2.1.1"/>
    </reaction>
</comment>
<comment type="similarity">
    <text evidence="3">Belongs to the alpha-carbonic anhydrase family.</text>
</comment>
<evidence type="ECO:0000256" key="1">
    <source>
        <dbReference type="ARBA" id="ARBA00001947"/>
    </source>
</evidence>
<evidence type="ECO:0000256" key="7">
    <source>
        <dbReference type="ARBA" id="ARBA00022723"/>
    </source>
</evidence>
<dbReference type="EC" id="4.2.1.1" evidence="4"/>
<dbReference type="PANTHER" id="PTHR18952:SF110">
    <property type="entry name" value="CARBONIC ANHYDRASE 6"/>
    <property type="match status" value="1"/>
</dbReference>
<dbReference type="PROSITE" id="PS51144">
    <property type="entry name" value="ALPHA_CA_2"/>
    <property type="match status" value="1"/>
</dbReference>
<dbReference type="SMART" id="SM01057">
    <property type="entry name" value="Carb_anhydrase"/>
    <property type="match status" value="1"/>
</dbReference>
<organism evidence="19 20">
    <name type="scientific">Emberiza fucata</name>
    <dbReference type="NCBI Taxonomy" id="337179"/>
    <lineage>
        <taxon>Eukaryota</taxon>
        <taxon>Metazoa</taxon>
        <taxon>Chordata</taxon>
        <taxon>Craniata</taxon>
        <taxon>Vertebrata</taxon>
        <taxon>Euteleostomi</taxon>
        <taxon>Archelosauria</taxon>
        <taxon>Archosauria</taxon>
        <taxon>Dinosauria</taxon>
        <taxon>Saurischia</taxon>
        <taxon>Theropoda</taxon>
        <taxon>Coelurosauria</taxon>
        <taxon>Aves</taxon>
        <taxon>Neognathae</taxon>
        <taxon>Neoaves</taxon>
        <taxon>Telluraves</taxon>
        <taxon>Australaves</taxon>
        <taxon>Passeriformes</taxon>
        <taxon>Passeroidea</taxon>
        <taxon>Fringillidae</taxon>
        <taxon>Emberizinae</taxon>
        <taxon>Emberizini</taxon>
        <taxon>Emberiza</taxon>
    </lineage>
</organism>
<evidence type="ECO:0000256" key="14">
    <source>
        <dbReference type="ARBA" id="ARBA00032196"/>
    </source>
</evidence>
<keyword evidence="6" id="KW-0964">Secreted</keyword>
<dbReference type="SMART" id="SM00159">
    <property type="entry name" value="PTX"/>
    <property type="match status" value="1"/>
</dbReference>
<dbReference type="Gene3D" id="3.10.200.10">
    <property type="entry name" value="Alpha carbonic anhydrase"/>
    <property type="match status" value="2"/>
</dbReference>
<dbReference type="Pfam" id="PF00194">
    <property type="entry name" value="Carb_anhydrase"/>
    <property type="match status" value="2"/>
</dbReference>
<evidence type="ECO:0000256" key="16">
    <source>
        <dbReference type="PROSITE-ProRule" id="PRU01172"/>
    </source>
</evidence>
<dbReference type="Pfam" id="PF00354">
    <property type="entry name" value="Pentaxin"/>
    <property type="match status" value="1"/>
</dbReference>
<reference evidence="19 20" key="1">
    <citation type="submission" date="2019-09" db="EMBL/GenBank/DDBJ databases">
        <title>Bird 10,000 Genomes (B10K) Project - Family phase.</title>
        <authorList>
            <person name="Zhang G."/>
        </authorList>
    </citation>
    <scope>NUCLEOTIDE SEQUENCE [LARGE SCALE GENOMIC DNA]</scope>
    <source>
        <strain evidence="19">B10K-DU-015-11</strain>
        <tissue evidence="19">Mixed tissue sample</tissue>
    </source>
</reference>
<dbReference type="Gene3D" id="2.60.120.200">
    <property type="match status" value="1"/>
</dbReference>
<evidence type="ECO:0000256" key="9">
    <source>
        <dbReference type="ARBA" id="ARBA00023157"/>
    </source>
</evidence>
<keyword evidence="9" id="KW-1015">Disulfide bond</keyword>
<keyword evidence="11" id="KW-0456">Lyase</keyword>
<dbReference type="PROSITE" id="PS51828">
    <property type="entry name" value="PTX_2"/>
    <property type="match status" value="1"/>
</dbReference>
<dbReference type="PANTHER" id="PTHR18952">
    <property type="entry name" value="CARBONIC ANHYDRASE"/>
    <property type="match status" value="1"/>
</dbReference>
<dbReference type="InterPro" id="IPR023561">
    <property type="entry name" value="Carbonic_anhydrase_a-class"/>
</dbReference>
<feature type="domain" description="Pentraxin (PTX)" evidence="18">
    <location>
        <begin position="277"/>
        <end position="474"/>
    </location>
</feature>
<keyword evidence="20" id="KW-1185">Reference proteome</keyword>
<keyword evidence="7" id="KW-0479">Metal-binding</keyword>
<evidence type="ECO:0000256" key="6">
    <source>
        <dbReference type="ARBA" id="ARBA00022525"/>
    </source>
</evidence>
<evidence type="ECO:0000256" key="3">
    <source>
        <dbReference type="ARBA" id="ARBA00010718"/>
    </source>
</evidence>
<evidence type="ECO:0000256" key="4">
    <source>
        <dbReference type="ARBA" id="ARBA00012925"/>
    </source>
</evidence>
<evidence type="ECO:0000256" key="13">
    <source>
        <dbReference type="ARBA" id="ARBA00031549"/>
    </source>
</evidence>
<evidence type="ECO:0000256" key="11">
    <source>
        <dbReference type="ARBA" id="ARBA00023239"/>
    </source>
</evidence>
<evidence type="ECO:0000313" key="20">
    <source>
        <dbReference type="Proteomes" id="UP000580681"/>
    </source>
</evidence>
<dbReference type="PRINTS" id="PR00895">
    <property type="entry name" value="PENTAXIN"/>
</dbReference>
<dbReference type="GO" id="GO:0008270">
    <property type="term" value="F:zinc ion binding"/>
    <property type="evidence" value="ECO:0007669"/>
    <property type="project" value="InterPro"/>
</dbReference>
<dbReference type="GO" id="GO:0004089">
    <property type="term" value="F:carbonate dehydratase activity"/>
    <property type="evidence" value="ECO:0007669"/>
    <property type="project" value="UniProtKB-EC"/>
</dbReference>
<gene>
    <name evidence="19" type="primary">Ca6</name>
    <name evidence="19" type="ORF">EMBFUC_R14231</name>
</gene>
<comment type="function">
    <text evidence="12">Reversible hydration of carbon dioxide. Its role in saliva is unknown.</text>
</comment>
<evidence type="ECO:0000256" key="8">
    <source>
        <dbReference type="ARBA" id="ARBA00022833"/>
    </source>
</evidence>
<comment type="subcellular location">
    <subcellularLocation>
        <location evidence="2">Secreted</location>
    </subcellularLocation>
</comment>
<dbReference type="InterPro" id="IPR036398">
    <property type="entry name" value="CA_dom_sf"/>
</dbReference>
<evidence type="ECO:0000256" key="15">
    <source>
        <dbReference type="ARBA" id="ARBA00048348"/>
    </source>
</evidence>
<dbReference type="SUPFAM" id="SSF49899">
    <property type="entry name" value="Concanavalin A-like lectins/glucanases"/>
    <property type="match status" value="1"/>
</dbReference>
<feature type="non-terminal residue" evidence="19">
    <location>
        <position position="474"/>
    </location>
</feature>
<evidence type="ECO:0000256" key="2">
    <source>
        <dbReference type="ARBA" id="ARBA00004613"/>
    </source>
</evidence>
<dbReference type="AlphaFoldDB" id="A0A7K4VL18"/>
<comment type="cofactor">
    <cofactor evidence="1">
        <name>Zn(2+)</name>
        <dbReference type="ChEBI" id="CHEBI:29105"/>
    </cofactor>
</comment>
<sequence>LLTDSTPLSPAFPPAGEGELDEEHWAQHFPHCAGKQQSPIDIQRRKVRYNPLLQLELGGYDEPLQGQLRMTNNGHSGKAGALQEQIFCFSCGNAFPDDALVLNSPCFAISLHSAPLGLLFSSDGHFENTYYSEFISKLARIRFAGQSTTLSSLDIQAMLPENLSHFYRYQGSLTTPPCSESVIWTVFHSPIVLSHTQVQLLENTLLDWHNLTLRNDYRHAQPLRGRVVEASFRAQQGKAQCDPEELTLRLDQIQMQLQDMKRELLNGLSHTDRKSSTFPAFYFPVENIEGFVEVHPLRAVSLRAFTLCFWSRAQPLGSQTILSYSTGDSEHELEVTVGSELGLWLGGHFLSFPLQHGAQGWLHHCVTWASPEGTATLWLNGAAGKARSIQKGYVSRAGGTLLLGKARDTLLGTFSNGFAGWMSQVNLWSRVLGAAEVRALALCKAGQPTGDVIAWGQTPMALLGGVLLQPDTSC</sequence>
<dbReference type="EMBL" id="VYZJ01001124">
    <property type="protein sequence ID" value="NWR23117.1"/>
    <property type="molecule type" value="Genomic_DNA"/>
</dbReference>
<dbReference type="SUPFAM" id="SSF51069">
    <property type="entry name" value="Carbonic anhydrase"/>
    <property type="match status" value="1"/>
</dbReference>
<proteinExistence type="inferred from homology"/>
<dbReference type="InterPro" id="IPR013320">
    <property type="entry name" value="ConA-like_dom_sf"/>
</dbReference>
<dbReference type="PROSITE" id="PS00289">
    <property type="entry name" value="PTX_1"/>
    <property type="match status" value="1"/>
</dbReference>
<evidence type="ECO:0000313" key="19">
    <source>
        <dbReference type="EMBL" id="NWR23117.1"/>
    </source>
</evidence>
<evidence type="ECO:0000259" key="18">
    <source>
        <dbReference type="PROSITE" id="PS51828"/>
    </source>
</evidence>
<feature type="domain" description="Alpha-carbonic anhydrase" evidence="17">
    <location>
        <begin position="10"/>
        <end position="232"/>
    </location>
</feature>
<evidence type="ECO:0000256" key="5">
    <source>
        <dbReference type="ARBA" id="ARBA00014200"/>
    </source>
</evidence>
<accession>A0A7K4VL18</accession>
<evidence type="ECO:0000256" key="12">
    <source>
        <dbReference type="ARBA" id="ARBA00025355"/>
    </source>
</evidence>